<protein>
    <recommendedName>
        <fullName evidence="1">Manganese/iron superoxide dismutase C-terminal domain-containing protein</fullName>
    </recommendedName>
</protein>
<dbReference type="PANTHER" id="PTHR42769">
    <property type="entry name" value="SUPEROXIDE DISMUTASE"/>
    <property type="match status" value="1"/>
</dbReference>
<dbReference type="Proteomes" id="UP001371456">
    <property type="component" value="Unassembled WGS sequence"/>
</dbReference>
<dbReference type="GO" id="GO:0046872">
    <property type="term" value="F:metal ion binding"/>
    <property type="evidence" value="ECO:0007669"/>
    <property type="project" value="InterPro"/>
</dbReference>
<reference evidence="2 3" key="1">
    <citation type="submission" date="2024-02" db="EMBL/GenBank/DDBJ databases">
        <title>de novo genome assembly of Solanum bulbocastanum strain 11H21.</title>
        <authorList>
            <person name="Hosaka A.J."/>
        </authorList>
    </citation>
    <scope>NUCLEOTIDE SEQUENCE [LARGE SCALE GENOMIC DNA]</scope>
    <source>
        <tissue evidence="2">Young leaves</tissue>
    </source>
</reference>
<keyword evidence="3" id="KW-1185">Reference proteome</keyword>
<dbReference type="InterPro" id="IPR019832">
    <property type="entry name" value="Mn/Fe_SOD_C"/>
</dbReference>
<gene>
    <name evidence="2" type="ORF">RDI58_029051</name>
</gene>
<dbReference type="AlphaFoldDB" id="A0AAN8STP5"/>
<dbReference type="GO" id="GO:0004784">
    <property type="term" value="F:superoxide dismutase activity"/>
    <property type="evidence" value="ECO:0007669"/>
    <property type="project" value="InterPro"/>
</dbReference>
<proteinExistence type="predicted"/>
<comment type="caution">
    <text evidence="2">The sequence shown here is derived from an EMBL/GenBank/DDBJ whole genome shotgun (WGS) entry which is preliminary data.</text>
</comment>
<dbReference type="Pfam" id="PF02777">
    <property type="entry name" value="Sod_Fe_C"/>
    <property type="match status" value="1"/>
</dbReference>
<dbReference type="PANTHER" id="PTHR42769:SF8">
    <property type="entry name" value="SUPEROXIDE DISMUTASE [FE] 1, CHLOROPLASTIC"/>
    <property type="match status" value="1"/>
</dbReference>
<dbReference type="GO" id="GO:0042644">
    <property type="term" value="C:chloroplast nucleoid"/>
    <property type="evidence" value="ECO:0007669"/>
    <property type="project" value="TreeGrafter"/>
</dbReference>
<evidence type="ECO:0000259" key="1">
    <source>
        <dbReference type="Pfam" id="PF02777"/>
    </source>
</evidence>
<dbReference type="SUPFAM" id="SSF54719">
    <property type="entry name" value="Fe,Mn superoxide dismutase (SOD), C-terminal domain"/>
    <property type="match status" value="1"/>
</dbReference>
<sequence>MAQKLSALAPSAQPQPTPLSPFWVHSFRHRRCLPSFHHCGLSILVLSSLCRLRITIGDGSNHETWNHQFFWESMKPNGGELSGKLLELINRDFGSYHAFVNEFKAAATIQVDSCWAWLICNLKMRAARGFCEGIQKGEEETFG</sequence>
<dbReference type="InterPro" id="IPR036314">
    <property type="entry name" value="SOD_C_sf"/>
</dbReference>
<feature type="domain" description="Manganese/iron superoxide dismutase C-terminal" evidence="1">
    <location>
        <begin position="82"/>
        <end position="123"/>
    </location>
</feature>
<dbReference type="EMBL" id="JBANQN010000012">
    <property type="protein sequence ID" value="KAK6773812.1"/>
    <property type="molecule type" value="Genomic_DNA"/>
</dbReference>
<dbReference type="Gene3D" id="3.55.40.20">
    <property type="entry name" value="Iron/manganese superoxide dismutase, C-terminal domain"/>
    <property type="match status" value="1"/>
</dbReference>
<evidence type="ECO:0000313" key="2">
    <source>
        <dbReference type="EMBL" id="KAK6773812.1"/>
    </source>
</evidence>
<accession>A0AAN8STP5</accession>
<name>A0AAN8STP5_SOLBU</name>
<evidence type="ECO:0000313" key="3">
    <source>
        <dbReference type="Proteomes" id="UP001371456"/>
    </source>
</evidence>
<organism evidence="2 3">
    <name type="scientific">Solanum bulbocastanum</name>
    <name type="common">Wild potato</name>
    <dbReference type="NCBI Taxonomy" id="147425"/>
    <lineage>
        <taxon>Eukaryota</taxon>
        <taxon>Viridiplantae</taxon>
        <taxon>Streptophyta</taxon>
        <taxon>Embryophyta</taxon>
        <taxon>Tracheophyta</taxon>
        <taxon>Spermatophyta</taxon>
        <taxon>Magnoliopsida</taxon>
        <taxon>eudicotyledons</taxon>
        <taxon>Gunneridae</taxon>
        <taxon>Pentapetalae</taxon>
        <taxon>asterids</taxon>
        <taxon>lamiids</taxon>
        <taxon>Solanales</taxon>
        <taxon>Solanaceae</taxon>
        <taxon>Solanoideae</taxon>
        <taxon>Solaneae</taxon>
        <taxon>Solanum</taxon>
    </lineage>
</organism>